<dbReference type="InterPro" id="IPR029016">
    <property type="entry name" value="GAF-like_dom_sf"/>
</dbReference>
<dbReference type="CDD" id="cd00009">
    <property type="entry name" value="AAA"/>
    <property type="match status" value="1"/>
</dbReference>
<dbReference type="SMART" id="SM00382">
    <property type="entry name" value="AAA"/>
    <property type="match status" value="1"/>
</dbReference>
<dbReference type="KEGG" id="scib:HUG20_10980"/>
<dbReference type="PROSITE" id="PS50045">
    <property type="entry name" value="SIGMA54_INTERACT_4"/>
    <property type="match status" value="1"/>
</dbReference>
<dbReference type="PROSITE" id="PS00675">
    <property type="entry name" value="SIGMA54_INTERACT_1"/>
    <property type="match status" value="1"/>
</dbReference>
<accession>A0A7T6ZBB7</accession>
<dbReference type="InterPro" id="IPR058031">
    <property type="entry name" value="AAA_lid_NorR"/>
</dbReference>
<dbReference type="AlphaFoldDB" id="A0A7T6ZBB7"/>
<evidence type="ECO:0000256" key="5">
    <source>
        <dbReference type="ARBA" id="ARBA00023163"/>
    </source>
</evidence>
<dbReference type="PANTHER" id="PTHR32071:SF57">
    <property type="entry name" value="C4-DICARBOXYLATE TRANSPORT TRANSCRIPTIONAL REGULATORY PROTEIN DCTD"/>
    <property type="match status" value="1"/>
</dbReference>
<dbReference type="InterPro" id="IPR000014">
    <property type="entry name" value="PAS"/>
</dbReference>
<organism evidence="8 9">
    <name type="scientific">Salicibibacter cibi</name>
    <dbReference type="NCBI Taxonomy" id="2743001"/>
    <lineage>
        <taxon>Bacteria</taxon>
        <taxon>Bacillati</taxon>
        <taxon>Bacillota</taxon>
        <taxon>Bacilli</taxon>
        <taxon>Bacillales</taxon>
        <taxon>Bacillaceae</taxon>
        <taxon>Salicibibacter</taxon>
    </lineage>
</organism>
<dbReference type="Pfam" id="PF13426">
    <property type="entry name" value="PAS_9"/>
    <property type="match status" value="1"/>
</dbReference>
<dbReference type="EMBL" id="CP054706">
    <property type="protein sequence ID" value="QQK80364.1"/>
    <property type="molecule type" value="Genomic_DNA"/>
</dbReference>
<sequence>MRETIERSWNRCEKAGLDRFQEEMEKRMTAPQFEKLKKSHDGLLSVAAPIIQDLHDIVYGTGFLTLLTTEEGVVIKVFNDPSTESFIQKYKLQSGRIWSEDVTGTSAIGLVVHERQSNQVIGKEHYWERLHGMTCSAAPIKDEEGILRGILNVSGPVELVHEHTLGMVVSAAKAIERQYALNHKISESNQINHTLSMLLDVIEDGVLVVNQSTRIINTNERAATILGTTSKSLLGQKVSDIFDDSKLLEAMRTFSTLKNEQAMALNTGRSCLLQVKPVSNIANYTTIVVTFREVNQIHRLARSVEGNEAYRSIQSLKGRSELMSRLRNKIDRIARSDATVLLLGETGSGKEIVAHSIHNLSHRHNGPFVVVNCAALPRTLLESELFGYEGGTFTGGWKDGKPGKFEIANGGTLFLDEIGEMTPDMQINLLRVLQEQMVTRLGANHAISVDIRIISATNKDLKVAMEYGEFRQDLYYRLNLLRIPIPPLRERREDIEELVTWVIRRQWNDYARSFTPEAMALLKDYDWPGNVRELENIISRCLIMSDSSVIERDEVLNIIDEDIQNYSFKDKELVEDVKKDIFIKAYYQNNGHASKIANQLGVSRATVYRWKMKFGL</sequence>
<dbReference type="FunFam" id="3.40.50.300:FF:000006">
    <property type="entry name" value="DNA-binding transcriptional regulator NtrC"/>
    <property type="match status" value="1"/>
</dbReference>
<evidence type="ECO:0000313" key="8">
    <source>
        <dbReference type="EMBL" id="QQK80364.1"/>
    </source>
</evidence>
<evidence type="ECO:0000259" key="6">
    <source>
        <dbReference type="PROSITE" id="PS50045"/>
    </source>
</evidence>
<dbReference type="InterPro" id="IPR009057">
    <property type="entry name" value="Homeodomain-like_sf"/>
</dbReference>
<evidence type="ECO:0000313" key="9">
    <source>
        <dbReference type="Proteomes" id="UP000595349"/>
    </source>
</evidence>
<dbReference type="NCBIfam" id="TIGR00229">
    <property type="entry name" value="sensory_box"/>
    <property type="match status" value="1"/>
</dbReference>
<dbReference type="InterPro" id="IPR002078">
    <property type="entry name" value="Sigma_54_int"/>
</dbReference>
<dbReference type="Pfam" id="PF00158">
    <property type="entry name" value="Sigma54_activat"/>
    <property type="match status" value="1"/>
</dbReference>
<evidence type="ECO:0000256" key="2">
    <source>
        <dbReference type="ARBA" id="ARBA00022840"/>
    </source>
</evidence>
<dbReference type="InterPro" id="IPR003593">
    <property type="entry name" value="AAA+_ATPase"/>
</dbReference>
<dbReference type="SUPFAM" id="SSF55781">
    <property type="entry name" value="GAF domain-like"/>
    <property type="match status" value="1"/>
</dbReference>
<evidence type="ECO:0000256" key="4">
    <source>
        <dbReference type="ARBA" id="ARBA00023125"/>
    </source>
</evidence>
<dbReference type="SUPFAM" id="SSF52540">
    <property type="entry name" value="P-loop containing nucleoside triphosphate hydrolases"/>
    <property type="match status" value="1"/>
</dbReference>
<feature type="domain" description="PAS" evidence="7">
    <location>
        <begin position="191"/>
        <end position="261"/>
    </location>
</feature>
<dbReference type="GO" id="GO:0005524">
    <property type="term" value="F:ATP binding"/>
    <property type="evidence" value="ECO:0007669"/>
    <property type="project" value="UniProtKB-KW"/>
</dbReference>
<dbReference type="SMART" id="SM00091">
    <property type="entry name" value="PAS"/>
    <property type="match status" value="1"/>
</dbReference>
<dbReference type="InterPro" id="IPR025943">
    <property type="entry name" value="Sigma_54_int_dom_ATP-bd_2"/>
</dbReference>
<dbReference type="SUPFAM" id="SSF55785">
    <property type="entry name" value="PYP-like sensor domain (PAS domain)"/>
    <property type="match status" value="1"/>
</dbReference>
<dbReference type="InterPro" id="IPR025662">
    <property type="entry name" value="Sigma_54_int_dom_ATP-bd_1"/>
</dbReference>
<proteinExistence type="predicted"/>
<keyword evidence="9" id="KW-1185">Reference proteome</keyword>
<dbReference type="PROSITE" id="PS00688">
    <property type="entry name" value="SIGMA54_INTERACT_3"/>
    <property type="match status" value="1"/>
</dbReference>
<dbReference type="Gene3D" id="3.30.450.20">
    <property type="entry name" value="PAS domain"/>
    <property type="match status" value="1"/>
</dbReference>
<dbReference type="Gene3D" id="3.40.50.300">
    <property type="entry name" value="P-loop containing nucleotide triphosphate hydrolases"/>
    <property type="match status" value="1"/>
</dbReference>
<gene>
    <name evidence="8" type="ORF">HUG20_10980</name>
</gene>
<reference evidence="8 9" key="1">
    <citation type="submission" date="2020-06" db="EMBL/GenBank/DDBJ databases">
        <title>Genomic analysis of Salicibibacter sp. NKC21-4.</title>
        <authorList>
            <person name="Oh Y.J."/>
        </authorList>
    </citation>
    <scope>NUCLEOTIDE SEQUENCE [LARGE SCALE GENOMIC DNA]</scope>
    <source>
        <strain evidence="8 9">NKC21-4</strain>
    </source>
</reference>
<keyword evidence="1" id="KW-0547">Nucleotide-binding</keyword>
<dbReference type="PANTHER" id="PTHR32071">
    <property type="entry name" value="TRANSCRIPTIONAL REGULATORY PROTEIN"/>
    <property type="match status" value="1"/>
</dbReference>
<evidence type="ECO:0000259" key="7">
    <source>
        <dbReference type="PROSITE" id="PS50112"/>
    </source>
</evidence>
<dbReference type="GO" id="GO:0003677">
    <property type="term" value="F:DNA binding"/>
    <property type="evidence" value="ECO:0007669"/>
    <property type="project" value="UniProtKB-KW"/>
</dbReference>
<dbReference type="GO" id="GO:0006355">
    <property type="term" value="P:regulation of DNA-templated transcription"/>
    <property type="evidence" value="ECO:0007669"/>
    <property type="project" value="InterPro"/>
</dbReference>
<dbReference type="Proteomes" id="UP000595349">
    <property type="component" value="Chromosome"/>
</dbReference>
<protein>
    <submittedName>
        <fullName evidence="8">Sigma-54-dependent Fis family transcriptional regulator</fullName>
    </submittedName>
</protein>
<evidence type="ECO:0000256" key="3">
    <source>
        <dbReference type="ARBA" id="ARBA00023015"/>
    </source>
</evidence>
<dbReference type="RefSeq" id="WP_200084735.1">
    <property type="nucleotide sequence ID" value="NZ_CP054706.1"/>
</dbReference>
<dbReference type="InterPro" id="IPR027417">
    <property type="entry name" value="P-loop_NTPase"/>
</dbReference>
<dbReference type="SUPFAM" id="SSF46689">
    <property type="entry name" value="Homeodomain-like"/>
    <property type="match status" value="1"/>
</dbReference>
<dbReference type="Gene3D" id="1.10.8.60">
    <property type="match status" value="1"/>
</dbReference>
<keyword evidence="3" id="KW-0805">Transcription regulation</keyword>
<dbReference type="Gene3D" id="3.30.450.40">
    <property type="match status" value="1"/>
</dbReference>
<evidence type="ECO:0000256" key="1">
    <source>
        <dbReference type="ARBA" id="ARBA00022741"/>
    </source>
</evidence>
<feature type="domain" description="Sigma-54 factor interaction" evidence="6">
    <location>
        <begin position="316"/>
        <end position="543"/>
    </location>
</feature>
<dbReference type="InterPro" id="IPR025944">
    <property type="entry name" value="Sigma_54_int_dom_CS"/>
</dbReference>
<dbReference type="PROSITE" id="PS50112">
    <property type="entry name" value="PAS"/>
    <property type="match status" value="1"/>
</dbReference>
<dbReference type="Pfam" id="PF25601">
    <property type="entry name" value="AAA_lid_14"/>
    <property type="match status" value="1"/>
</dbReference>
<keyword evidence="2" id="KW-0067">ATP-binding</keyword>
<keyword evidence="5" id="KW-0804">Transcription</keyword>
<dbReference type="PROSITE" id="PS00676">
    <property type="entry name" value="SIGMA54_INTERACT_2"/>
    <property type="match status" value="1"/>
</dbReference>
<name>A0A7T6ZBB7_9BACI</name>
<dbReference type="InterPro" id="IPR035965">
    <property type="entry name" value="PAS-like_dom_sf"/>
</dbReference>
<keyword evidence="4" id="KW-0238">DNA-binding</keyword>